<evidence type="ECO:0000313" key="2">
    <source>
        <dbReference type="Proteomes" id="UP000663868"/>
    </source>
</evidence>
<name>A0A820JJV1_9BILA</name>
<dbReference type="Proteomes" id="UP000663868">
    <property type="component" value="Unassembled WGS sequence"/>
</dbReference>
<gene>
    <name evidence="1" type="ORF">KXQ929_LOCUS46878</name>
</gene>
<dbReference type="AlphaFoldDB" id="A0A820JJV1"/>
<accession>A0A820JJV1</accession>
<comment type="caution">
    <text evidence="1">The sequence shown here is derived from an EMBL/GenBank/DDBJ whole genome shotgun (WGS) entry which is preliminary data.</text>
</comment>
<evidence type="ECO:0000313" key="1">
    <source>
        <dbReference type="EMBL" id="CAF4325670.1"/>
    </source>
</evidence>
<dbReference type="EMBL" id="CAJOBB010016208">
    <property type="protein sequence ID" value="CAF4325670.1"/>
    <property type="molecule type" value="Genomic_DNA"/>
</dbReference>
<protein>
    <submittedName>
        <fullName evidence="1">Uncharacterized protein</fullName>
    </submittedName>
</protein>
<reference evidence="1" key="1">
    <citation type="submission" date="2021-02" db="EMBL/GenBank/DDBJ databases">
        <authorList>
            <person name="Nowell W R."/>
        </authorList>
    </citation>
    <scope>NUCLEOTIDE SEQUENCE</scope>
</reference>
<feature type="non-terminal residue" evidence="1">
    <location>
        <position position="199"/>
    </location>
</feature>
<proteinExistence type="predicted"/>
<sequence>NDDEEKRRIPNAKILQGDPLGLFSIDASNQSLISLDESLARSYTYPLNLTIIDVSQMDTITSIVTIFISNIGIYFPCPSYVKTSPYLFTYESLPLKSIDPLTGQQYKSYNSLIVRAFDPFTPINGEASNLAECIIDNDNNISQNLSIKNLDFIFENENYFGYINDSFGSSSFIYTDQQTPLHIQLKTSFNLLDTTYHLL</sequence>
<feature type="non-terminal residue" evidence="1">
    <location>
        <position position="1"/>
    </location>
</feature>
<organism evidence="1 2">
    <name type="scientific">Adineta steineri</name>
    <dbReference type="NCBI Taxonomy" id="433720"/>
    <lineage>
        <taxon>Eukaryota</taxon>
        <taxon>Metazoa</taxon>
        <taxon>Spiralia</taxon>
        <taxon>Gnathifera</taxon>
        <taxon>Rotifera</taxon>
        <taxon>Eurotatoria</taxon>
        <taxon>Bdelloidea</taxon>
        <taxon>Adinetida</taxon>
        <taxon>Adinetidae</taxon>
        <taxon>Adineta</taxon>
    </lineage>
</organism>